<keyword evidence="2" id="KW-1185">Reference proteome</keyword>
<dbReference type="HOGENOM" id="CLU_1829036_0_0_1"/>
<dbReference type="AlphaFoldDB" id="M4BUV5"/>
<proteinExistence type="predicted"/>
<name>M4BUV5_HYAAE</name>
<evidence type="ECO:0000313" key="2">
    <source>
        <dbReference type="Proteomes" id="UP000011713"/>
    </source>
</evidence>
<dbReference type="EnsemblProtists" id="HpaT810295">
    <property type="protein sequence ID" value="HpaP810295"/>
    <property type="gene ID" value="HpaG810295"/>
</dbReference>
<dbReference type="EMBL" id="JH597954">
    <property type="status" value="NOT_ANNOTATED_CDS"/>
    <property type="molecule type" value="Genomic_DNA"/>
</dbReference>
<reference evidence="2" key="1">
    <citation type="journal article" date="2010" name="Science">
        <title>Signatures of adaptation to obligate biotrophy in the Hyaloperonospora arabidopsidis genome.</title>
        <authorList>
            <person name="Baxter L."/>
            <person name="Tripathy S."/>
            <person name="Ishaque N."/>
            <person name="Boot N."/>
            <person name="Cabral A."/>
            <person name="Kemen E."/>
            <person name="Thines M."/>
            <person name="Ah-Fong A."/>
            <person name="Anderson R."/>
            <person name="Badejoko W."/>
            <person name="Bittner-Eddy P."/>
            <person name="Boore J.L."/>
            <person name="Chibucos M.C."/>
            <person name="Coates M."/>
            <person name="Dehal P."/>
            <person name="Delehaunty K."/>
            <person name="Dong S."/>
            <person name="Downton P."/>
            <person name="Dumas B."/>
            <person name="Fabro G."/>
            <person name="Fronick C."/>
            <person name="Fuerstenberg S.I."/>
            <person name="Fulton L."/>
            <person name="Gaulin E."/>
            <person name="Govers F."/>
            <person name="Hughes L."/>
            <person name="Humphray S."/>
            <person name="Jiang R.H."/>
            <person name="Judelson H."/>
            <person name="Kamoun S."/>
            <person name="Kyung K."/>
            <person name="Meijer H."/>
            <person name="Minx P."/>
            <person name="Morris P."/>
            <person name="Nelson J."/>
            <person name="Phuntumart V."/>
            <person name="Qutob D."/>
            <person name="Rehmany A."/>
            <person name="Rougon-Cardoso A."/>
            <person name="Ryden P."/>
            <person name="Torto-Alalibo T."/>
            <person name="Studholme D."/>
            <person name="Wang Y."/>
            <person name="Win J."/>
            <person name="Wood J."/>
            <person name="Clifton S.W."/>
            <person name="Rogers J."/>
            <person name="Van den Ackerveken G."/>
            <person name="Jones J.D."/>
            <person name="McDowell J.M."/>
            <person name="Beynon J."/>
            <person name="Tyler B.M."/>
        </authorList>
    </citation>
    <scope>NUCLEOTIDE SEQUENCE [LARGE SCALE GENOMIC DNA]</scope>
    <source>
        <strain evidence="2">Emoy2</strain>
    </source>
</reference>
<accession>M4BUV5</accession>
<dbReference type="VEuPathDB" id="FungiDB:HpaG810295"/>
<protein>
    <submittedName>
        <fullName evidence="1">Uncharacterized protein</fullName>
    </submittedName>
</protein>
<dbReference type="InParanoid" id="M4BUV5"/>
<sequence>MHDKRVIIKIFGTFGFLERGVVGRRLLRWLDKKLAQQKRCKGAMRDVVTTPCMERPLPRWSYPILYYAQRARPRSAIFVTTITHVCGARFQQADTSSSLFPNKKRRKPVHPLSVLPRNWTALSHTRFGIATDHQTCRKPYI</sequence>
<dbReference type="Proteomes" id="UP000011713">
    <property type="component" value="Unassembled WGS sequence"/>
</dbReference>
<reference evidence="1" key="2">
    <citation type="submission" date="2015-06" db="UniProtKB">
        <authorList>
            <consortium name="EnsemblProtists"/>
        </authorList>
    </citation>
    <scope>IDENTIFICATION</scope>
    <source>
        <strain evidence="1">Emoy2</strain>
    </source>
</reference>
<organism evidence="1 2">
    <name type="scientific">Hyaloperonospora arabidopsidis (strain Emoy2)</name>
    <name type="common">Downy mildew agent</name>
    <name type="synonym">Peronospora arabidopsidis</name>
    <dbReference type="NCBI Taxonomy" id="559515"/>
    <lineage>
        <taxon>Eukaryota</taxon>
        <taxon>Sar</taxon>
        <taxon>Stramenopiles</taxon>
        <taxon>Oomycota</taxon>
        <taxon>Peronosporomycetes</taxon>
        <taxon>Peronosporales</taxon>
        <taxon>Peronosporaceae</taxon>
        <taxon>Hyaloperonospora</taxon>
    </lineage>
</organism>
<evidence type="ECO:0000313" key="1">
    <source>
        <dbReference type="EnsemblProtists" id="HpaP810295"/>
    </source>
</evidence>